<dbReference type="EMBL" id="QGNW01002601">
    <property type="protein sequence ID" value="RVW15384.1"/>
    <property type="molecule type" value="Genomic_DNA"/>
</dbReference>
<proteinExistence type="predicted"/>
<accession>A0A438BWK3</accession>
<protein>
    <submittedName>
        <fullName evidence="1">Uncharacterized protein</fullName>
    </submittedName>
</protein>
<comment type="caution">
    <text evidence="1">The sequence shown here is derived from an EMBL/GenBank/DDBJ whole genome shotgun (WGS) entry which is preliminary data.</text>
</comment>
<evidence type="ECO:0000313" key="2">
    <source>
        <dbReference type="Proteomes" id="UP000288805"/>
    </source>
</evidence>
<evidence type="ECO:0000313" key="1">
    <source>
        <dbReference type="EMBL" id="RVW15384.1"/>
    </source>
</evidence>
<dbReference type="Proteomes" id="UP000288805">
    <property type="component" value="Unassembled WGS sequence"/>
</dbReference>
<reference evidence="1 2" key="1">
    <citation type="journal article" date="2018" name="PLoS Genet.">
        <title>Population sequencing reveals clonal diversity and ancestral inbreeding in the grapevine cultivar Chardonnay.</title>
        <authorList>
            <person name="Roach M.J."/>
            <person name="Johnson D.L."/>
            <person name="Bohlmann J."/>
            <person name="van Vuuren H.J."/>
            <person name="Jones S.J."/>
            <person name="Pretorius I.S."/>
            <person name="Schmidt S.A."/>
            <person name="Borneman A.R."/>
        </authorList>
    </citation>
    <scope>NUCLEOTIDE SEQUENCE [LARGE SCALE GENOMIC DNA]</scope>
    <source>
        <strain evidence="2">cv. Chardonnay</strain>
        <tissue evidence="1">Leaf</tissue>
    </source>
</reference>
<gene>
    <name evidence="1" type="ORF">CK203_082626</name>
</gene>
<name>A0A438BWK3_VITVI</name>
<sequence length="309" mass="34840">MFSKKNDNGALCQDFVGNPNLDVVESQLACLNQMSEGINSIKTLPSLPIKAPNLVTDCPVEAEFSSLGGFQIKGLSPSKMARVRVVLSSLDIKVYSRRKNKISTRVLGSRKKRRVVKDFLRLENSDVVMFQETKREGLGWEGHKFMRKLQFVKSKLKEWNKESFGVLKERKKSILSDIANIDAVEQEGVLSSELSAQRALRKGELEELILRRNRKFIKILENERGLVLNNIDSITEEILLFYEKLYSSPPGESWRVEGLDWSPISAESAFSASRLLGCDQGGLSEGVRRVSQKRDNSQSLIKAIEKCTT</sequence>
<dbReference type="AlphaFoldDB" id="A0A438BWK3"/>
<organism evidence="1 2">
    <name type="scientific">Vitis vinifera</name>
    <name type="common">Grape</name>
    <dbReference type="NCBI Taxonomy" id="29760"/>
    <lineage>
        <taxon>Eukaryota</taxon>
        <taxon>Viridiplantae</taxon>
        <taxon>Streptophyta</taxon>
        <taxon>Embryophyta</taxon>
        <taxon>Tracheophyta</taxon>
        <taxon>Spermatophyta</taxon>
        <taxon>Magnoliopsida</taxon>
        <taxon>eudicotyledons</taxon>
        <taxon>Gunneridae</taxon>
        <taxon>Pentapetalae</taxon>
        <taxon>rosids</taxon>
        <taxon>Vitales</taxon>
        <taxon>Vitaceae</taxon>
        <taxon>Viteae</taxon>
        <taxon>Vitis</taxon>
    </lineage>
</organism>